<dbReference type="AlphaFoldDB" id="A0A565CQQ1"/>
<dbReference type="OrthoDB" id="20554at2759"/>
<name>A0A565CQQ1_9BRAS</name>
<comment type="caution">
    <text evidence="1">The sequence shown here is derived from an EMBL/GenBank/DDBJ whole genome shotgun (WGS) entry which is preliminary data.</text>
</comment>
<accession>A0A565CQQ1</accession>
<dbReference type="GO" id="GO:1900034">
    <property type="term" value="P:regulation of cellular response to heat"/>
    <property type="evidence" value="ECO:0007669"/>
    <property type="project" value="InterPro"/>
</dbReference>
<protein>
    <submittedName>
        <fullName evidence="1">Uncharacterized protein</fullName>
    </submittedName>
</protein>
<evidence type="ECO:0000313" key="1">
    <source>
        <dbReference type="EMBL" id="VVB16063.1"/>
    </source>
</evidence>
<dbReference type="PANTHER" id="PTHR33704">
    <property type="entry name" value="PROTEIN HEAT INTOLERANT 4-RELATED"/>
    <property type="match status" value="1"/>
</dbReference>
<organism evidence="1 2">
    <name type="scientific">Arabis nemorensis</name>
    <dbReference type="NCBI Taxonomy" id="586526"/>
    <lineage>
        <taxon>Eukaryota</taxon>
        <taxon>Viridiplantae</taxon>
        <taxon>Streptophyta</taxon>
        <taxon>Embryophyta</taxon>
        <taxon>Tracheophyta</taxon>
        <taxon>Spermatophyta</taxon>
        <taxon>Magnoliopsida</taxon>
        <taxon>eudicotyledons</taxon>
        <taxon>Gunneridae</taxon>
        <taxon>Pentapetalae</taxon>
        <taxon>rosids</taxon>
        <taxon>malvids</taxon>
        <taxon>Brassicales</taxon>
        <taxon>Brassicaceae</taxon>
        <taxon>Arabideae</taxon>
        <taxon>Arabis</taxon>
    </lineage>
</organism>
<dbReference type="InterPro" id="IPR039313">
    <property type="entry name" value="HIT4"/>
</dbReference>
<evidence type="ECO:0000313" key="2">
    <source>
        <dbReference type="Proteomes" id="UP000489600"/>
    </source>
</evidence>
<reference evidence="1" key="1">
    <citation type="submission" date="2019-07" db="EMBL/GenBank/DDBJ databases">
        <authorList>
            <person name="Dittberner H."/>
        </authorList>
    </citation>
    <scope>NUCLEOTIDE SEQUENCE [LARGE SCALE GENOMIC DNA]</scope>
</reference>
<dbReference type="EMBL" id="CABITT030000008">
    <property type="protein sequence ID" value="VVB16063.1"/>
    <property type="molecule type" value="Genomic_DNA"/>
</dbReference>
<sequence length="168" mass="19715">MKDLWKVAFPVGTEWNQLDAIYEFNWDFKNLEEALEEGGMLYGKKVFVFGSAEPQLVLYEGVNRIVHVPTVIAIESPFPPSDKVAITSIQSATEEIIPMKQMKMEWVPYIPFEERDRQADRMNYRIFSLVCKQRRSALRHLTEDRVRMFQYCIPSFTRHLRSQAVAVH</sequence>
<dbReference type="PANTHER" id="PTHR33704:SF1">
    <property type="entry name" value="PROTEIN HEAT INTOLERANT 4-RELATED"/>
    <property type="match status" value="1"/>
</dbReference>
<dbReference type="Proteomes" id="UP000489600">
    <property type="component" value="Unassembled WGS sequence"/>
</dbReference>
<proteinExistence type="predicted"/>
<keyword evidence="2" id="KW-1185">Reference proteome</keyword>
<gene>
    <name evidence="1" type="ORF">ANE_LOCUS26507</name>
</gene>